<dbReference type="KEGG" id="cke:B5M06_09790"/>
<evidence type="ECO:0000313" key="2">
    <source>
        <dbReference type="EMBL" id="AQZ98496.1"/>
    </source>
</evidence>
<dbReference type="Proteomes" id="UP000242792">
    <property type="component" value="Chromosome"/>
</dbReference>
<proteinExistence type="predicted"/>
<dbReference type="InterPro" id="IPR016024">
    <property type="entry name" value="ARM-type_fold"/>
</dbReference>
<dbReference type="InterPro" id="IPR027417">
    <property type="entry name" value="P-loop_NTPase"/>
</dbReference>
<protein>
    <submittedName>
        <fullName evidence="2">Uncharacterized protein</fullName>
    </submittedName>
</protein>
<dbReference type="SUPFAM" id="SSF52540">
    <property type="entry name" value="P-loop containing nucleoside triphosphate hydrolases"/>
    <property type="match status" value="1"/>
</dbReference>
<dbReference type="GeneID" id="83039613"/>
<accession>A0A1V0BEY1</accession>
<sequence>MDNYYIPRTLWYKKRDANNQEETIEISEDQLLLETRPLIVLGEAGMGKTELMKRLGNRNGYTHCTAKKLLLIDLKSIYKDGTTLVIDALDEATSQHDGDAISQVLKKLAALGFPRFILSCRVAEWHSFTNNSTIRDVGYDQEPLEVHLQPFSEEEIHSFLANRLGAPRATEVNAHFEQLGLVDWLGNPQTLDLICSVATKSALPQNRAELFAMATEKLATEHNGAKTNQQLPVARLLSAAGAACAALILCGKQSIVRKPRAWLEEDELLLQDVEQLPHGSEIASALNTKLFIAHGADQFGYMHRRIGEYLAAKWLLQQADTDRKRRRLLAMFQYLGMVPASLRGLYAWLADDLNLAQQVIAFDPIAILEYGDADAMELRTARALLQGLERFAHEHPTAWPSRPLRARCLSHPELQECITRLLSLSNTNTPGWLRVVLMESIAGTAMVQPLMHVLRSILEAPEQSHQVRLTAFETIAPHLMPSDVEKLLSLIDQQKSRSSGGLALQMAHHYGVERLDATQLAQCAFAEAVQPSIFSGNLYFLRRKLPTQQLPPFLDTLAGLISNPTTDLVDVSGHNLTEFAFFLIARALQESNVCAEQILRWLQPLSEIYASEPERQQVAQLLQTNTALRQAVQQVWLLPVQDPESLREQCYELQRHSEGLRLTEQDITVLLHALDDGDNRWKMLLQLTSHGPEHGAAARLAAQRFANAIEDKDWVKALVQPQPPAPWQIEQEQHRKAREEEQAQKKAEDIAALKANLHLIGAGEWNWCWQLARGYLYRLPHPDEDLPPHQRIAHALLPEIANAAHTGFEAFLTASNPSPTAAEIATSYAEDRAFNSRFILIAALQERLRHGRDLQDLSTDRLQAAFFILQSGEFQKHSGCDTQALHQQLVTELTQRGQLHASVDLLYTQQVQAAKPSVYGLEQLLKTPSFSPICEVLVPQWLRTVPEMDAAIECLLIDYLLRSDEIDTLQDIAKQRLNTPIPQERRTTWLVVEFIVSGEHAALIHLGTEAIAPDLIWEIRARSQASYRGQSFRLIWNAAHIQWIVSTFRQLWPWVSDSDDGWREVRNTWNACRFLSGILEKLANTTTPEAIAALQALRDAPQDSYTELLQTLCTQQLRKLCEQNYVPASLEALQSIAHDAAPNSIEDLQAWVIEELRVVQTKIRANDVDSWRGFFDDKGTPYGEERCRDHLLELLRQGAKEVTYTPEAHVAGDKEVDITCSVGALRLPIEIKGQWHREVWTAADTQLVPQYTTDWQARNHGIYLVLWFGEQQGNKALKPLGKGQPVPRSADEMHTMLTARSVAAQSGKVKVVVLDIQLPATAQPALRNAEPHAQAI</sequence>
<feature type="coiled-coil region" evidence="1">
    <location>
        <begin position="729"/>
        <end position="756"/>
    </location>
</feature>
<evidence type="ECO:0000256" key="1">
    <source>
        <dbReference type="SAM" id="Coils"/>
    </source>
</evidence>
<name>A0A1V0BEY1_9BURK</name>
<reference evidence="2 3" key="1">
    <citation type="submission" date="2017-03" db="EMBL/GenBank/DDBJ databases">
        <title>Rapid Whole Genome Sequencing of Comamonas kerstersii Causing Continuous ambulatory Peritoneal Dialysis-Associated Peritonitis.</title>
        <authorList>
            <person name="Zheng B."/>
        </authorList>
    </citation>
    <scope>NUCLEOTIDE SEQUENCE [LARGE SCALE GENOMIC DNA]</scope>
    <source>
        <strain evidence="2 3">8943</strain>
    </source>
</reference>
<dbReference type="RefSeq" id="WP_054066102.1">
    <property type="nucleotide sequence ID" value="NZ_CP020121.1"/>
</dbReference>
<dbReference type="OrthoDB" id="9004810at2"/>
<evidence type="ECO:0000313" key="3">
    <source>
        <dbReference type="Proteomes" id="UP000242792"/>
    </source>
</evidence>
<organism evidence="2 3">
    <name type="scientific">Comamonas kerstersii</name>
    <dbReference type="NCBI Taxonomy" id="225992"/>
    <lineage>
        <taxon>Bacteria</taxon>
        <taxon>Pseudomonadati</taxon>
        <taxon>Pseudomonadota</taxon>
        <taxon>Betaproteobacteria</taxon>
        <taxon>Burkholderiales</taxon>
        <taxon>Comamonadaceae</taxon>
        <taxon>Comamonas</taxon>
    </lineage>
</organism>
<dbReference type="EMBL" id="CP020121">
    <property type="protein sequence ID" value="AQZ98496.1"/>
    <property type="molecule type" value="Genomic_DNA"/>
</dbReference>
<keyword evidence="1" id="KW-0175">Coiled coil</keyword>
<gene>
    <name evidence="2" type="ORF">B5M06_09790</name>
</gene>
<dbReference type="SUPFAM" id="SSF48371">
    <property type="entry name" value="ARM repeat"/>
    <property type="match status" value="1"/>
</dbReference>